<dbReference type="SUPFAM" id="SSF49452">
    <property type="entry name" value="Starch-binding domain-like"/>
    <property type="match status" value="1"/>
</dbReference>
<evidence type="ECO:0000256" key="3">
    <source>
        <dbReference type="ARBA" id="ARBA00012595"/>
    </source>
</evidence>
<dbReference type="PANTHER" id="PTHR43806:SF11">
    <property type="entry name" value="CEREVISIN-RELATED"/>
    <property type="match status" value="1"/>
</dbReference>
<feature type="region of interest" description="Disordered" evidence="10">
    <location>
        <begin position="818"/>
        <end position="840"/>
    </location>
</feature>
<dbReference type="Pfam" id="PF13620">
    <property type="entry name" value="CarboxypepD_reg"/>
    <property type="match status" value="2"/>
</dbReference>
<evidence type="ECO:0000313" key="14">
    <source>
        <dbReference type="Proteomes" id="UP001595699"/>
    </source>
</evidence>
<dbReference type="InterPro" id="IPR011659">
    <property type="entry name" value="WD40"/>
</dbReference>
<keyword evidence="14" id="KW-1185">Reference proteome</keyword>
<evidence type="ECO:0000256" key="5">
    <source>
        <dbReference type="ARBA" id="ARBA00022801"/>
    </source>
</evidence>
<dbReference type="PROSITE" id="PS00136">
    <property type="entry name" value="SUBTILASE_ASP"/>
    <property type="match status" value="1"/>
</dbReference>
<feature type="signal peptide" evidence="11">
    <location>
        <begin position="1"/>
        <end position="34"/>
    </location>
</feature>
<evidence type="ECO:0000256" key="9">
    <source>
        <dbReference type="RuleBase" id="RU003355"/>
    </source>
</evidence>
<evidence type="ECO:0000256" key="11">
    <source>
        <dbReference type="SAM" id="SignalP"/>
    </source>
</evidence>
<dbReference type="InterPro" id="IPR011042">
    <property type="entry name" value="6-blade_b-propeller_TolB-like"/>
</dbReference>
<sequence length="1130" mass="118167">MSLSVARHRGQYTLLYVWFAAVLLAALMPGTAEAAPPDPRSPAVLAKVDPALRGQLTQRAGTIEAIVTLRADPTPGAPADLAAFAEATQAELVDRVRGAGDEVVATFWLKNMVLVKAKPSTLEALTALESVEKIIPNFELTRPEPQPGKDIRAAAAATWGLSKIGADRVQAERGLTGEGVRVAVLDTGIDPAHPDLAGKLVTDDPNDPEFPGGWIEFDDDGQPIHSTPHDSSFHGTHVAGTIAGGDKSGTQIGVAPGAELMAGLVIPAGSGTIAQVIAGMQWAIAPFDADGNPAGRPADVVSMSLGAEGHADELVEPARNILAAGSFPSFAIGNDCLADSSSSPGNVFESVAVGATDSNDNVAGFSCGEVVAKTDWIDAPAEWPDSYVVPDLSAPGVDVLSAMPGGEYASFNGTSMATPHVSGTVALMLQARHDLSVEDVLEILIGTAVADDRYGALPNPRYGYGRIDAYAAVAEASLTSGIRGTVRDDTSGRSLAGVTVERLDDGRTVSTDAQGRFEFRLAAGTYDLRLSRFGYYPSTERVVVKANGYTDVTLELDPTRRGTISGRVVYGPTGSTVPGTTVRVLDVPDSLVSLTDRSGRYTIEDVPEGTYQVVASAPGISSSAPASVRVRGSVRKDLTLPRPFPTERVSLASDGRQANGTTWWPKLSADGTTIAYGSTSSNLVEGDTNVEWDTFVTDLRTGETERVSVSSDGQQGNSFSLTPTLSADGRYVGYNSGATNLVAGDTNGQTDSFVFDRQTRTTTRVSVASDGGQSDGLSSPPSFSADGRYVVITSDATNLAPGDTNNATDVFVHDRQTGTTERVSVESAGGQGDLASREGSISGDGRYVTFHSDATNLVAGDTNATTDVFVHDRTTGVSERVPAPRAGEAREPVISANGNVVVFGNRTGFASGQLFAYDRAAGTTEQLSVAVDGGDANDSAYAPSLSADGRTVAFYSFASNLAPGSTEWKAEVYLRDRTARTTARVSMGPGEVLGDGWSELPTISGDGRYVAFQSAAANLVTGDTNRASDIFVHDRVAGPQARFALTGLTISPREARGGRPVHVTAWLKNVGEAAGPYQAMLRVDGSIDQRRTVQVGAGREVRVSFDVRRTVRGTYTVQLGQLSGQFTVGR</sequence>
<dbReference type="InterPro" id="IPR022398">
    <property type="entry name" value="Peptidase_S8_His-AS"/>
</dbReference>
<evidence type="ECO:0000259" key="12">
    <source>
        <dbReference type="Pfam" id="PF00082"/>
    </source>
</evidence>
<dbReference type="PANTHER" id="PTHR43806">
    <property type="entry name" value="PEPTIDASE S8"/>
    <property type="match status" value="1"/>
</dbReference>
<dbReference type="InterPro" id="IPR023828">
    <property type="entry name" value="Peptidase_S8_Ser-AS"/>
</dbReference>
<dbReference type="InterPro" id="IPR015500">
    <property type="entry name" value="Peptidase_S8_subtilisin-rel"/>
</dbReference>
<keyword evidence="5 8" id="KW-0378">Hydrolase</keyword>
<dbReference type="EMBL" id="JBHRZH010000056">
    <property type="protein sequence ID" value="MFC3766707.1"/>
    <property type="molecule type" value="Genomic_DNA"/>
</dbReference>
<dbReference type="PROSITE" id="PS51892">
    <property type="entry name" value="SUBTILASE"/>
    <property type="match status" value="1"/>
</dbReference>
<evidence type="ECO:0000256" key="6">
    <source>
        <dbReference type="ARBA" id="ARBA00022825"/>
    </source>
</evidence>
<feature type="active site" description="Charge relay system" evidence="8">
    <location>
        <position position="415"/>
    </location>
</feature>
<dbReference type="InterPro" id="IPR050131">
    <property type="entry name" value="Peptidase_S8_subtilisin-like"/>
</dbReference>
<comment type="similarity">
    <text evidence="2 8 9">Belongs to the peptidase S8 family.</text>
</comment>
<dbReference type="SUPFAM" id="SSF52743">
    <property type="entry name" value="Subtilisin-like"/>
    <property type="match status" value="1"/>
</dbReference>
<dbReference type="InterPro" id="IPR000209">
    <property type="entry name" value="Peptidase_S8/S53_dom"/>
</dbReference>
<dbReference type="Pfam" id="PF07676">
    <property type="entry name" value="PD40"/>
    <property type="match status" value="2"/>
</dbReference>
<protein>
    <recommendedName>
        <fullName evidence="3">alpha-amylase</fullName>
        <ecNumber evidence="3">3.2.1.1</ecNumber>
    </recommendedName>
    <alternativeName>
        <fullName evidence="7">1,4-alpha-D-glucan glucanohydrolase</fullName>
    </alternativeName>
</protein>
<evidence type="ECO:0000256" key="8">
    <source>
        <dbReference type="PROSITE-ProRule" id="PRU01240"/>
    </source>
</evidence>
<dbReference type="Proteomes" id="UP001595699">
    <property type="component" value="Unassembled WGS sequence"/>
</dbReference>
<dbReference type="Pfam" id="PF00082">
    <property type="entry name" value="Peptidase_S8"/>
    <property type="match status" value="1"/>
</dbReference>
<feature type="chain" id="PRO_5047263810" description="alpha-amylase" evidence="11">
    <location>
        <begin position="35"/>
        <end position="1130"/>
    </location>
</feature>
<dbReference type="Gene3D" id="2.60.40.1120">
    <property type="entry name" value="Carboxypeptidase-like, regulatory domain"/>
    <property type="match status" value="2"/>
</dbReference>
<dbReference type="PROSITE" id="PS00138">
    <property type="entry name" value="SUBTILASE_SER"/>
    <property type="match status" value="1"/>
</dbReference>
<keyword evidence="6 8" id="KW-0720">Serine protease</keyword>
<evidence type="ECO:0000256" key="4">
    <source>
        <dbReference type="ARBA" id="ARBA00022670"/>
    </source>
</evidence>
<feature type="domain" description="Peptidase S8/S53" evidence="12">
    <location>
        <begin position="177"/>
        <end position="465"/>
    </location>
</feature>
<keyword evidence="11" id="KW-0732">Signal</keyword>
<dbReference type="InterPro" id="IPR008969">
    <property type="entry name" value="CarboxyPept-like_regulatory"/>
</dbReference>
<feature type="active site" description="Charge relay system" evidence="8">
    <location>
        <position position="234"/>
    </location>
</feature>
<dbReference type="RefSeq" id="WP_205118330.1">
    <property type="nucleotide sequence ID" value="NZ_JAFBCM010000001.1"/>
</dbReference>
<dbReference type="PRINTS" id="PR00723">
    <property type="entry name" value="SUBTILISIN"/>
</dbReference>
<keyword evidence="4 8" id="KW-0645">Protease</keyword>
<accession>A0ABV7YQR8</accession>
<dbReference type="InterPro" id="IPR013783">
    <property type="entry name" value="Ig-like_fold"/>
</dbReference>
<organism evidence="13 14">
    <name type="scientific">Tenggerimyces flavus</name>
    <dbReference type="NCBI Taxonomy" id="1708749"/>
    <lineage>
        <taxon>Bacteria</taxon>
        <taxon>Bacillati</taxon>
        <taxon>Actinomycetota</taxon>
        <taxon>Actinomycetes</taxon>
        <taxon>Propionibacteriales</taxon>
        <taxon>Nocardioidaceae</taxon>
        <taxon>Tenggerimyces</taxon>
    </lineage>
</organism>
<dbReference type="InterPro" id="IPR036852">
    <property type="entry name" value="Peptidase_S8/S53_dom_sf"/>
</dbReference>
<dbReference type="PROSITE" id="PS00137">
    <property type="entry name" value="SUBTILASE_HIS"/>
    <property type="match status" value="1"/>
</dbReference>
<dbReference type="SUPFAM" id="SSF49464">
    <property type="entry name" value="Carboxypeptidase regulatory domain-like"/>
    <property type="match status" value="1"/>
</dbReference>
<dbReference type="Gene3D" id="3.40.50.200">
    <property type="entry name" value="Peptidase S8/S53 domain"/>
    <property type="match status" value="1"/>
</dbReference>
<dbReference type="EC" id="3.2.1.1" evidence="3"/>
<dbReference type="Gene3D" id="2.60.40.10">
    <property type="entry name" value="Immunoglobulins"/>
    <property type="match status" value="1"/>
</dbReference>
<dbReference type="InterPro" id="IPR023827">
    <property type="entry name" value="Peptidase_S8_Asp-AS"/>
</dbReference>
<dbReference type="SUPFAM" id="SSF69304">
    <property type="entry name" value="Tricorn protease N-terminal domain"/>
    <property type="match status" value="1"/>
</dbReference>
<dbReference type="Gene3D" id="2.120.10.30">
    <property type="entry name" value="TolB, C-terminal domain"/>
    <property type="match status" value="1"/>
</dbReference>
<dbReference type="InterPro" id="IPR013784">
    <property type="entry name" value="Carb-bd-like_fold"/>
</dbReference>
<gene>
    <name evidence="13" type="ORF">ACFOUW_38170</name>
</gene>
<comment type="caution">
    <text evidence="13">The sequence shown here is derived from an EMBL/GenBank/DDBJ whole genome shotgun (WGS) entry which is preliminary data.</text>
</comment>
<feature type="active site" description="Charge relay system" evidence="8">
    <location>
        <position position="186"/>
    </location>
</feature>
<comment type="catalytic activity">
    <reaction evidence="1">
        <text>Endohydrolysis of (1-&gt;4)-alpha-D-glucosidic linkages in polysaccharides containing three or more (1-&gt;4)-alpha-linked D-glucose units.</text>
        <dbReference type="EC" id="3.2.1.1"/>
    </reaction>
</comment>
<name>A0ABV7YQR8_9ACTN</name>
<evidence type="ECO:0000256" key="2">
    <source>
        <dbReference type="ARBA" id="ARBA00011073"/>
    </source>
</evidence>
<evidence type="ECO:0000256" key="7">
    <source>
        <dbReference type="ARBA" id="ARBA00030238"/>
    </source>
</evidence>
<evidence type="ECO:0000313" key="13">
    <source>
        <dbReference type="EMBL" id="MFC3766707.1"/>
    </source>
</evidence>
<reference evidence="14" key="1">
    <citation type="journal article" date="2019" name="Int. J. Syst. Evol. Microbiol.">
        <title>The Global Catalogue of Microorganisms (GCM) 10K type strain sequencing project: providing services to taxonomists for standard genome sequencing and annotation.</title>
        <authorList>
            <consortium name="The Broad Institute Genomics Platform"/>
            <consortium name="The Broad Institute Genome Sequencing Center for Infectious Disease"/>
            <person name="Wu L."/>
            <person name="Ma J."/>
        </authorList>
    </citation>
    <scope>NUCLEOTIDE SEQUENCE [LARGE SCALE GENOMIC DNA]</scope>
    <source>
        <strain evidence="14">CGMCC 4.7241</strain>
    </source>
</reference>
<proteinExistence type="inferred from homology"/>
<evidence type="ECO:0000256" key="1">
    <source>
        <dbReference type="ARBA" id="ARBA00000548"/>
    </source>
</evidence>
<evidence type="ECO:0000256" key="10">
    <source>
        <dbReference type="SAM" id="MobiDB-lite"/>
    </source>
</evidence>